<gene>
    <name evidence="1" type="ORF">ACFO4E_18890</name>
</gene>
<reference evidence="2" key="1">
    <citation type="journal article" date="2019" name="Int. J. Syst. Evol. Microbiol.">
        <title>The Global Catalogue of Microorganisms (GCM) 10K type strain sequencing project: providing services to taxonomists for standard genome sequencing and annotation.</title>
        <authorList>
            <consortium name="The Broad Institute Genomics Platform"/>
            <consortium name="The Broad Institute Genome Sequencing Center for Infectious Disease"/>
            <person name="Wu L."/>
            <person name="Ma J."/>
        </authorList>
    </citation>
    <scope>NUCLEOTIDE SEQUENCE [LARGE SCALE GENOMIC DNA]</scope>
    <source>
        <strain evidence="2">XZYJ18</strain>
    </source>
</reference>
<organism evidence="1 2">
    <name type="scientific">Nocardiopsis mangrovi</name>
    <dbReference type="NCBI Taxonomy" id="1179818"/>
    <lineage>
        <taxon>Bacteria</taxon>
        <taxon>Bacillati</taxon>
        <taxon>Actinomycetota</taxon>
        <taxon>Actinomycetes</taxon>
        <taxon>Streptosporangiales</taxon>
        <taxon>Nocardiopsidaceae</taxon>
        <taxon>Nocardiopsis</taxon>
    </lineage>
</organism>
<protein>
    <submittedName>
        <fullName evidence="1">DUF5691 domain-containing protein</fullName>
    </submittedName>
</protein>
<evidence type="ECO:0000313" key="1">
    <source>
        <dbReference type="EMBL" id="MFC4563932.1"/>
    </source>
</evidence>
<sequence>MSTSDDVWPDLVSAALVGTDRRAVPDPPGLPAVAGGDPALTLLDRAALVAVRDRAGRTPGRADPLPPAPAESAPVVGDAAALRLSELLAQTADFRLGEWLDLAAERGRRVPPHLLPRLLDAGSRDHGLGRRVARVCGERGRWLAALAPQWSYVPRSAPVGAFTVAQWRAGDADHRRRLLESLEECLSPGDEPLLAEALSDRSPRVRGLAMALMARLGDTDRGRRLAGHARRHIRPGTGGPRVTLPDPSDADLVRDLNVSVPEGGDPRGDIRREWLWTLVSHTPLDTWTGHFGGDRAHVVAQAQDSGDWDLLDALANAAVVQRDLAWARALLPAAMDRLTRGHDMRGSRGRALLALLPAAERCAWAAERGTGATAAALLTVLEQLSCPWTEELGALVAGVILREPASDLASSPLAGLCRQAEAWLPPRTHPLFDAYADGGLHLAEDDRREPRSRLARTLRFRSDMHEELR</sequence>
<dbReference type="Pfam" id="PF18944">
    <property type="entry name" value="DUF5691"/>
    <property type="match status" value="1"/>
</dbReference>
<dbReference type="EMBL" id="JBHSFQ010000019">
    <property type="protein sequence ID" value="MFC4563932.1"/>
    <property type="molecule type" value="Genomic_DNA"/>
</dbReference>
<accession>A0ABV9DYT6</accession>
<dbReference type="InterPro" id="IPR043746">
    <property type="entry name" value="DUF5691"/>
</dbReference>
<dbReference type="Proteomes" id="UP001595923">
    <property type="component" value="Unassembled WGS sequence"/>
</dbReference>
<name>A0ABV9DYT6_9ACTN</name>
<dbReference type="RefSeq" id="WP_378576624.1">
    <property type="nucleotide sequence ID" value="NZ_JBHSFQ010000019.1"/>
</dbReference>
<comment type="caution">
    <text evidence="1">The sequence shown here is derived from an EMBL/GenBank/DDBJ whole genome shotgun (WGS) entry which is preliminary data.</text>
</comment>
<keyword evidence="2" id="KW-1185">Reference proteome</keyword>
<proteinExistence type="predicted"/>
<evidence type="ECO:0000313" key="2">
    <source>
        <dbReference type="Proteomes" id="UP001595923"/>
    </source>
</evidence>